<dbReference type="UniPathway" id="UPA00070">
    <property type="reaction ID" value="UER00120"/>
</dbReference>
<sequence length="218" mass="23590">MSRVILSLDVPMDRERLKELSHHLAGVKVGWPLLLDLGPSKVSELTKGLGLKVILDLKLADIDSTMVSIASKLKSLGDGFIAHSFVGIDGALDSLRRELKDRELYLVISMSHPGWSDEVYQYLLQVTKGVNPEGLVAPATRHSVVRRARADFPDKIIISPGVGAQGARPGSALCAGADFEIVGRSVYLSHSPLDSLLKIVKEQEVAINECKGGMARET</sequence>
<name>H2C9A8_9CREN</name>
<keyword evidence="3 5" id="KW-0665">Pyrimidine biosynthesis</keyword>
<dbReference type="InterPro" id="IPR013785">
    <property type="entry name" value="Aldolase_TIM"/>
</dbReference>
<dbReference type="RefSeq" id="WP_009075468.1">
    <property type="nucleotide sequence ID" value="NZ_JH597770.1"/>
</dbReference>
<comment type="similarity">
    <text evidence="5">Belongs to the OMP decarboxylase family. Type 1 subfamily.</text>
</comment>
<feature type="domain" description="Orotidine 5'-phosphate decarboxylase" evidence="8">
    <location>
        <begin position="3"/>
        <end position="199"/>
    </location>
</feature>
<feature type="binding site" evidence="5 7">
    <location>
        <position position="183"/>
    </location>
    <ligand>
        <name>substrate</name>
    </ligand>
</feature>
<dbReference type="OrthoDB" id="94124at2157"/>
<comment type="subunit">
    <text evidence="5">Homodimer.</text>
</comment>
<dbReference type="InterPro" id="IPR001754">
    <property type="entry name" value="OMPdeCOase_dom"/>
</dbReference>
<dbReference type="Pfam" id="PF00215">
    <property type="entry name" value="OMPdecase"/>
    <property type="match status" value="1"/>
</dbReference>
<dbReference type="InterPro" id="IPR014732">
    <property type="entry name" value="OMPdecase"/>
</dbReference>
<dbReference type="STRING" id="671065.MetMK1DRAFT_00031790"/>
<evidence type="ECO:0000256" key="2">
    <source>
        <dbReference type="ARBA" id="ARBA00022793"/>
    </source>
</evidence>
<evidence type="ECO:0000256" key="3">
    <source>
        <dbReference type="ARBA" id="ARBA00022975"/>
    </source>
</evidence>
<dbReference type="EC" id="4.1.1.23" evidence="5"/>
<comment type="function">
    <text evidence="5">Catalyzes the decarboxylation of orotidine 5'-monophosphate (OMP) to uridine 5'-monophosphate (UMP).</text>
</comment>
<comment type="pathway">
    <text evidence="1 5">Pyrimidine metabolism; UMP biosynthesis via de novo pathway; UMP from orotate: step 2/2.</text>
</comment>
<dbReference type="eggNOG" id="arCOG00081">
    <property type="taxonomic scope" value="Archaea"/>
</dbReference>
<proteinExistence type="inferred from homology"/>
<evidence type="ECO:0000256" key="6">
    <source>
        <dbReference type="PIRSR" id="PIRSR614732-1"/>
    </source>
</evidence>
<evidence type="ECO:0000256" key="7">
    <source>
        <dbReference type="PIRSR" id="PIRSR614732-2"/>
    </source>
</evidence>
<comment type="catalytic activity">
    <reaction evidence="5">
        <text>orotidine 5'-phosphate + H(+) = UMP + CO2</text>
        <dbReference type="Rhea" id="RHEA:11596"/>
        <dbReference type="ChEBI" id="CHEBI:15378"/>
        <dbReference type="ChEBI" id="CHEBI:16526"/>
        <dbReference type="ChEBI" id="CHEBI:57538"/>
        <dbReference type="ChEBI" id="CHEBI:57865"/>
        <dbReference type="EC" id="4.1.1.23"/>
    </reaction>
</comment>
<feature type="binding site" evidence="5">
    <location>
        <begin position="160"/>
        <end position="170"/>
    </location>
    <ligand>
        <name>substrate</name>
    </ligand>
</feature>
<dbReference type="GO" id="GO:0006207">
    <property type="term" value="P:'de novo' pyrimidine nucleobase biosynthetic process"/>
    <property type="evidence" value="ECO:0007669"/>
    <property type="project" value="InterPro"/>
</dbReference>
<feature type="binding site" evidence="5 7">
    <location>
        <position position="28"/>
    </location>
    <ligand>
        <name>substrate</name>
    </ligand>
</feature>
<dbReference type="InterPro" id="IPR018089">
    <property type="entry name" value="OMPdecase_AS"/>
</dbReference>
<dbReference type="PROSITE" id="PS00156">
    <property type="entry name" value="OMPDECASE"/>
    <property type="match status" value="1"/>
</dbReference>
<organism evidence="9 10">
    <name type="scientific">Metallosphaera yellowstonensis MK1</name>
    <dbReference type="NCBI Taxonomy" id="671065"/>
    <lineage>
        <taxon>Archaea</taxon>
        <taxon>Thermoproteota</taxon>
        <taxon>Thermoprotei</taxon>
        <taxon>Sulfolobales</taxon>
        <taxon>Sulfolobaceae</taxon>
        <taxon>Metallosphaera</taxon>
    </lineage>
</organism>
<keyword evidence="4 5" id="KW-0456">Lyase</keyword>
<feature type="binding site" evidence="5 7">
    <location>
        <position position="111"/>
    </location>
    <ligand>
        <name>substrate</name>
    </ligand>
</feature>
<dbReference type="InterPro" id="IPR011060">
    <property type="entry name" value="RibuloseP-bd_barrel"/>
</dbReference>
<dbReference type="PANTHER" id="PTHR32119:SF2">
    <property type="entry name" value="OROTIDINE 5'-PHOSPHATE DECARBOXYLASE"/>
    <property type="match status" value="1"/>
</dbReference>
<gene>
    <name evidence="5" type="primary">pyrF</name>
    <name evidence="9" type="ORF">MetMK1DRAFT_00031790</name>
</gene>
<dbReference type="InterPro" id="IPR047595">
    <property type="entry name" value="OMPdecase_arc"/>
</dbReference>
<dbReference type="EMBL" id="JH597770">
    <property type="protein sequence ID" value="EHP68734.1"/>
    <property type="molecule type" value="Genomic_DNA"/>
</dbReference>
<feature type="active site" description="Proton donor" evidence="5">
    <location>
        <position position="58"/>
    </location>
</feature>
<dbReference type="Gene3D" id="3.20.20.70">
    <property type="entry name" value="Aldolase class I"/>
    <property type="match status" value="1"/>
</dbReference>
<keyword evidence="10" id="KW-1185">Reference proteome</keyword>
<dbReference type="SUPFAM" id="SSF51366">
    <property type="entry name" value="Ribulose-phoshate binding barrel"/>
    <property type="match status" value="1"/>
</dbReference>
<evidence type="ECO:0000256" key="5">
    <source>
        <dbReference type="HAMAP-Rule" id="MF_01200"/>
    </source>
</evidence>
<evidence type="ECO:0000256" key="1">
    <source>
        <dbReference type="ARBA" id="ARBA00004861"/>
    </source>
</evidence>
<feature type="active site" description="For OMPdecase activity" evidence="6">
    <location>
        <position position="61"/>
    </location>
</feature>
<evidence type="ECO:0000259" key="8">
    <source>
        <dbReference type="SMART" id="SM00934"/>
    </source>
</evidence>
<dbReference type="GO" id="GO:0044205">
    <property type="term" value="P:'de novo' UMP biosynthetic process"/>
    <property type="evidence" value="ECO:0007669"/>
    <property type="project" value="UniProtKB-UniRule"/>
</dbReference>
<dbReference type="CDD" id="cd04725">
    <property type="entry name" value="OMP_decarboxylase_like"/>
    <property type="match status" value="1"/>
</dbReference>
<feature type="binding site" evidence="5 7">
    <location>
        <position position="9"/>
    </location>
    <ligand>
        <name>substrate</name>
    </ligand>
</feature>
<dbReference type="GO" id="GO:0004590">
    <property type="term" value="F:orotidine-5'-phosphate decarboxylase activity"/>
    <property type="evidence" value="ECO:0007669"/>
    <property type="project" value="UniProtKB-UniRule"/>
</dbReference>
<keyword evidence="2 5" id="KW-0210">Decarboxylase</keyword>
<accession>H2C9A8</accession>
<dbReference type="GO" id="GO:0005829">
    <property type="term" value="C:cytosol"/>
    <property type="evidence" value="ECO:0007669"/>
    <property type="project" value="TreeGrafter"/>
</dbReference>
<dbReference type="SMART" id="SM00934">
    <property type="entry name" value="OMPdecase"/>
    <property type="match status" value="1"/>
</dbReference>
<feature type="active site" description="For OMPdecase activity" evidence="6">
    <location>
        <position position="58"/>
    </location>
</feature>
<dbReference type="PANTHER" id="PTHR32119">
    <property type="entry name" value="OROTIDINE 5'-PHOSPHATE DECARBOXYLASE"/>
    <property type="match status" value="1"/>
</dbReference>
<evidence type="ECO:0000256" key="4">
    <source>
        <dbReference type="ARBA" id="ARBA00023239"/>
    </source>
</evidence>
<feature type="active site" description="For OMPdecase activity" evidence="6">
    <location>
        <position position="56"/>
    </location>
</feature>
<evidence type="ECO:0000313" key="9">
    <source>
        <dbReference type="EMBL" id="EHP68734.1"/>
    </source>
</evidence>
<feature type="binding site" evidence="5">
    <location>
        <begin position="56"/>
        <end position="65"/>
    </location>
    <ligand>
        <name>substrate</name>
    </ligand>
</feature>
<feature type="binding site" evidence="5 7">
    <location>
        <position position="184"/>
    </location>
    <ligand>
        <name>substrate</name>
    </ligand>
</feature>
<protein>
    <recommendedName>
        <fullName evidence="5">Orotidine 5'-phosphate decarboxylase</fullName>
        <ecNumber evidence="5">4.1.1.23</ecNumber>
    </recommendedName>
    <alternativeName>
        <fullName evidence="5">OMP decarboxylase</fullName>
        <shortName evidence="5">OMPDCase</shortName>
        <shortName evidence="5">OMPdecase</shortName>
    </alternativeName>
</protein>
<dbReference type="Proteomes" id="UP000003980">
    <property type="component" value="Unassembled WGS sequence"/>
</dbReference>
<dbReference type="HAMAP" id="MF_01200_A">
    <property type="entry name" value="OMPdecase_type1_A"/>
    <property type="match status" value="1"/>
</dbReference>
<reference evidence="9 10" key="1">
    <citation type="submission" date="2012-01" db="EMBL/GenBank/DDBJ databases">
        <title>Improved High-Quality Draft sequence of Metallosphaera yellowstonensis MK1.</title>
        <authorList>
            <consortium name="US DOE Joint Genome Institute"/>
            <person name="Lucas S."/>
            <person name="Han J."/>
            <person name="Cheng J.-F."/>
            <person name="Goodwin L."/>
            <person name="Pitluck S."/>
            <person name="Peters L."/>
            <person name="Teshima H."/>
            <person name="Detter J.C."/>
            <person name="Han C."/>
            <person name="Tapia R."/>
            <person name="Land M."/>
            <person name="Hauser L."/>
            <person name="Kyrpides N."/>
            <person name="Kozubal M."/>
            <person name="Macur R.E."/>
            <person name="Jay Z."/>
            <person name="Inskeep W."/>
            <person name="Woyke T."/>
        </authorList>
    </citation>
    <scope>NUCLEOTIDE SEQUENCE [LARGE SCALE GENOMIC DNA]</scope>
    <source>
        <strain evidence="9 10">MK1</strain>
    </source>
</reference>
<dbReference type="AlphaFoldDB" id="H2C9A8"/>
<dbReference type="HOGENOM" id="CLU_067069_2_0_2"/>
<evidence type="ECO:0000313" key="10">
    <source>
        <dbReference type="Proteomes" id="UP000003980"/>
    </source>
</evidence>